<reference evidence="3" key="2">
    <citation type="submission" date="2022-06" db="UniProtKB">
        <authorList>
            <consortium name="EnsemblMetazoa"/>
        </authorList>
    </citation>
    <scope>IDENTIFICATION</scope>
</reference>
<evidence type="ECO:0008006" key="5">
    <source>
        <dbReference type="Google" id="ProtNLM"/>
    </source>
</evidence>
<reference evidence="4" key="1">
    <citation type="submission" date="2013-10" db="EMBL/GenBank/DDBJ databases">
        <title>Genome sequencing of Onchocerca volvulus.</title>
        <authorList>
            <person name="Cotton J."/>
            <person name="Tsai J."/>
            <person name="Stanley E."/>
            <person name="Tracey A."/>
            <person name="Holroyd N."/>
            <person name="Lustigman S."/>
            <person name="Berriman M."/>
        </authorList>
    </citation>
    <scope>NUCLEOTIDE SEQUENCE</scope>
</reference>
<keyword evidence="2" id="KW-0732">Signal</keyword>
<evidence type="ECO:0000256" key="2">
    <source>
        <dbReference type="SAM" id="SignalP"/>
    </source>
</evidence>
<name>A0A8R1XVN2_ONCVO</name>
<dbReference type="AlphaFoldDB" id="A0A8R1XVN2"/>
<feature type="chain" id="PRO_5035814778" description="Chondroitin proteoglycan 4 domain-containing protein" evidence="2">
    <location>
        <begin position="23"/>
        <end position="285"/>
    </location>
</feature>
<evidence type="ECO:0000256" key="1">
    <source>
        <dbReference type="SAM" id="MobiDB-lite"/>
    </source>
</evidence>
<sequence>MHRIALFLSLVIFLSVKTITTGTSIQYNTKKNNVTRETESLYVTMVNSTHHCCPRKQYFGENRFDVFQQCLHHDTNCKNAQLGVTTVIIDYLYTINQKVLGDMLSCLFGYSTFIYFTCDILSKASKKKKTEVASVLDGNGNKLLEAPNLYNLCSATTCFNTCIWNIAEKECSVGRSIYCDAYTLLVYSVLPNECQRLKLFPLDVIHTTSKTDFVDDVKYDRMIDLETGQEVTVADVATLMTTAARNISNDFGLRSKENDQILENNAKYGNESEFQDHKTMGSKSK</sequence>
<feature type="signal peptide" evidence="2">
    <location>
        <begin position="1"/>
        <end position="22"/>
    </location>
</feature>
<dbReference type="Proteomes" id="UP000024404">
    <property type="component" value="Unassembled WGS sequence"/>
</dbReference>
<proteinExistence type="predicted"/>
<dbReference type="EMBL" id="CMVM020000142">
    <property type="status" value="NOT_ANNOTATED_CDS"/>
    <property type="molecule type" value="Genomic_DNA"/>
</dbReference>
<evidence type="ECO:0000313" key="4">
    <source>
        <dbReference type="Proteomes" id="UP000024404"/>
    </source>
</evidence>
<accession>A0A8R1XVN2</accession>
<dbReference type="EnsemblMetazoa" id="OVOC4622.1">
    <property type="protein sequence ID" value="OVOC4622.1"/>
    <property type="gene ID" value="WBGene00241431"/>
</dbReference>
<evidence type="ECO:0000313" key="3">
    <source>
        <dbReference type="EnsemblMetazoa" id="OVOC4622.1"/>
    </source>
</evidence>
<organism evidence="3 4">
    <name type="scientific">Onchocerca volvulus</name>
    <dbReference type="NCBI Taxonomy" id="6282"/>
    <lineage>
        <taxon>Eukaryota</taxon>
        <taxon>Metazoa</taxon>
        <taxon>Ecdysozoa</taxon>
        <taxon>Nematoda</taxon>
        <taxon>Chromadorea</taxon>
        <taxon>Rhabditida</taxon>
        <taxon>Spirurina</taxon>
        <taxon>Spiruromorpha</taxon>
        <taxon>Filarioidea</taxon>
        <taxon>Onchocercidae</taxon>
        <taxon>Onchocerca</taxon>
    </lineage>
</organism>
<feature type="region of interest" description="Disordered" evidence="1">
    <location>
        <begin position="266"/>
        <end position="285"/>
    </location>
</feature>
<keyword evidence="4" id="KW-1185">Reference proteome</keyword>
<protein>
    <recommendedName>
        <fullName evidence="5">Chondroitin proteoglycan 4 domain-containing protein</fullName>
    </recommendedName>
</protein>